<feature type="transmembrane region" description="Helical" evidence="8">
    <location>
        <begin position="76"/>
        <end position="96"/>
    </location>
</feature>
<dbReference type="PANTHER" id="PTHR22926">
    <property type="entry name" value="PHOSPHO-N-ACETYLMURAMOYL-PENTAPEPTIDE-TRANSFERASE"/>
    <property type="match status" value="1"/>
</dbReference>
<evidence type="ECO:0000256" key="3">
    <source>
        <dbReference type="ARBA" id="ARBA00022679"/>
    </source>
</evidence>
<dbReference type="EMBL" id="JAZHOG010000002">
    <property type="protein sequence ID" value="MEJ8566799.1"/>
    <property type="molecule type" value="Genomic_DNA"/>
</dbReference>
<keyword evidence="7" id="KW-0460">Magnesium</keyword>
<evidence type="ECO:0000256" key="7">
    <source>
        <dbReference type="PIRSR" id="PIRSR600715-1"/>
    </source>
</evidence>
<feature type="transmembrane region" description="Helical" evidence="8">
    <location>
        <begin position="12"/>
        <end position="31"/>
    </location>
</feature>
<dbReference type="InterPro" id="IPR000715">
    <property type="entry name" value="Glycosyl_transferase_4"/>
</dbReference>
<evidence type="ECO:0000256" key="4">
    <source>
        <dbReference type="ARBA" id="ARBA00022692"/>
    </source>
</evidence>
<dbReference type="AlphaFoldDB" id="A0AAW9RBU7"/>
<evidence type="ECO:0000256" key="2">
    <source>
        <dbReference type="ARBA" id="ARBA00022475"/>
    </source>
</evidence>
<feature type="binding site" evidence="7">
    <location>
        <position position="148"/>
    </location>
    <ligand>
        <name>Mg(2+)</name>
        <dbReference type="ChEBI" id="CHEBI:18420"/>
    </ligand>
</feature>
<dbReference type="Proteomes" id="UP001359886">
    <property type="component" value="Unassembled WGS sequence"/>
</dbReference>
<comment type="subcellular location">
    <subcellularLocation>
        <location evidence="1">Cell membrane</location>
        <topology evidence="1">Multi-pass membrane protein</topology>
    </subcellularLocation>
</comment>
<proteinExistence type="predicted"/>
<reference evidence="9 10" key="1">
    <citation type="submission" date="2024-02" db="EMBL/GenBank/DDBJ databases">
        <title>A novel Wenzhouxiangellaceae bacterium, isolated from coastal sediments.</title>
        <authorList>
            <person name="Du Z.-J."/>
            <person name="Ye Y.-Q."/>
            <person name="Zhang X.-Y."/>
        </authorList>
    </citation>
    <scope>NUCLEOTIDE SEQUENCE [LARGE SCALE GENOMIC DNA]</scope>
    <source>
        <strain evidence="9 10">CH-27</strain>
    </source>
</reference>
<keyword evidence="7" id="KW-0479">Metal-binding</keyword>
<dbReference type="GO" id="GO:0071555">
    <property type="term" value="P:cell wall organization"/>
    <property type="evidence" value="ECO:0007669"/>
    <property type="project" value="TreeGrafter"/>
</dbReference>
<keyword evidence="2" id="KW-1003">Cell membrane</keyword>
<dbReference type="GO" id="GO:0016780">
    <property type="term" value="F:phosphotransferase activity, for other substituted phosphate groups"/>
    <property type="evidence" value="ECO:0007669"/>
    <property type="project" value="InterPro"/>
</dbReference>
<dbReference type="RefSeq" id="WP_354694119.1">
    <property type="nucleotide sequence ID" value="NZ_JAZHOG010000002.1"/>
</dbReference>
<comment type="cofactor">
    <cofactor evidence="7">
        <name>Mg(2+)</name>
        <dbReference type="ChEBI" id="CHEBI:18420"/>
    </cofactor>
</comment>
<dbReference type="GO" id="GO:0046872">
    <property type="term" value="F:metal ion binding"/>
    <property type="evidence" value="ECO:0007669"/>
    <property type="project" value="UniProtKB-KW"/>
</dbReference>
<dbReference type="CDD" id="cd06854">
    <property type="entry name" value="GT_WbpL_WbcO_like"/>
    <property type="match status" value="1"/>
</dbReference>
<evidence type="ECO:0000256" key="6">
    <source>
        <dbReference type="ARBA" id="ARBA00023136"/>
    </source>
</evidence>
<keyword evidence="5 8" id="KW-1133">Transmembrane helix</keyword>
<keyword evidence="10" id="KW-1185">Reference proteome</keyword>
<feature type="transmembrane region" description="Helical" evidence="8">
    <location>
        <begin position="179"/>
        <end position="199"/>
    </location>
</feature>
<dbReference type="PANTHER" id="PTHR22926:SF3">
    <property type="entry name" value="UNDECAPRENYL-PHOSPHATE ALPHA-N-ACETYLGLUCOSAMINYL 1-PHOSPHATE TRANSFERASE"/>
    <property type="match status" value="1"/>
</dbReference>
<dbReference type="Pfam" id="PF00953">
    <property type="entry name" value="Glycos_transf_4"/>
    <property type="match status" value="1"/>
</dbReference>
<feature type="transmembrane region" description="Helical" evidence="8">
    <location>
        <begin position="108"/>
        <end position="124"/>
    </location>
</feature>
<evidence type="ECO:0000313" key="10">
    <source>
        <dbReference type="Proteomes" id="UP001359886"/>
    </source>
</evidence>
<dbReference type="GO" id="GO:0044038">
    <property type="term" value="P:cell wall macromolecule biosynthetic process"/>
    <property type="evidence" value="ECO:0007669"/>
    <property type="project" value="TreeGrafter"/>
</dbReference>
<feature type="transmembrane region" description="Helical" evidence="8">
    <location>
        <begin position="309"/>
        <end position="328"/>
    </location>
</feature>
<evidence type="ECO:0000256" key="1">
    <source>
        <dbReference type="ARBA" id="ARBA00004651"/>
    </source>
</evidence>
<feature type="transmembrane region" description="Helical" evidence="8">
    <location>
        <begin position="206"/>
        <end position="225"/>
    </location>
</feature>
<comment type="caution">
    <text evidence="9">The sequence shown here is derived from an EMBL/GenBank/DDBJ whole genome shotgun (WGS) entry which is preliminary data.</text>
</comment>
<evidence type="ECO:0000256" key="8">
    <source>
        <dbReference type="SAM" id="Phobius"/>
    </source>
</evidence>
<accession>A0AAW9RBU7</accession>
<evidence type="ECO:0000256" key="5">
    <source>
        <dbReference type="ARBA" id="ARBA00022989"/>
    </source>
</evidence>
<name>A0AAW9RBU7_9GAMM</name>
<feature type="transmembrane region" description="Helical" evidence="8">
    <location>
        <begin position="52"/>
        <end position="70"/>
    </location>
</feature>
<evidence type="ECO:0000313" key="9">
    <source>
        <dbReference type="EMBL" id="MEJ8566799.1"/>
    </source>
</evidence>
<organism evidence="9 10">
    <name type="scientific">Elongatibacter sediminis</name>
    <dbReference type="NCBI Taxonomy" id="3119006"/>
    <lineage>
        <taxon>Bacteria</taxon>
        <taxon>Pseudomonadati</taxon>
        <taxon>Pseudomonadota</taxon>
        <taxon>Gammaproteobacteria</taxon>
        <taxon>Chromatiales</taxon>
        <taxon>Wenzhouxiangellaceae</taxon>
        <taxon>Elongatibacter</taxon>
    </lineage>
</organism>
<feature type="transmembrane region" description="Helical" evidence="8">
    <location>
        <begin position="237"/>
        <end position="257"/>
    </location>
</feature>
<feature type="transmembrane region" description="Helical" evidence="8">
    <location>
        <begin position="156"/>
        <end position="173"/>
    </location>
</feature>
<keyword evidence="6 8" id="KW-0472">Membrane</keyword>
<keyword evidence="4 8" id="KW-0812">Transmembrane</keyword>
<protein>
    <submittedName>
        <fullName evidence="9">Glycosyltransferase family 4 protein</fullName>
    </submittedName>
</protein>
<dbReference type="GO" id="GO:0005886">
    <property type="term" value="C:plasma membrane"/>
    <property type="evidence" value="ECO:0007669"/>
    <property type="project" value="UniProtKB-SubCell"/>
</dbReference>
<gene>
    <name evidence="9" type="ORF">V3330_04080</name>
</gene>
<feature type="transmembrane region" description="Helical" evidence="8">
    <location>
        <begin position="278"/>
        <end position="303"/>
    </location>
</feature>
<feature type="transmembrane region" description="Helical" evidence="8">
    <location>
        <begin position="130"/>
        <end position="149"/>
    </location>
</feature>
<keyword evidence="3" id="KW-0808">Transferase</keyword>
<feature type="binding site" evidence="7">
    <location>
        <position position="209"/>
    </location>
    <ligand>
        <name>Mg(2+)</name>
        <dbReference type="ChEBI" id="CHEBI:18420"/>
    </ligand>
</feature>
<dbReference type="GO" id="GO:0009103">
    <property type="term" value="P:lipopolysaccharide biosynthetic process"/>
    <property type="evidence" value="ECO:0007669"/>
    <property type="project" value="TreeGrafter"/>
</dbReference>
<sequence>MEPAALNPYGVLPVVVFTLSWGGTVAAAAYARRAGMLDLPGERHSHDRPTPRGGGAGPVLALALCTPWIMPGSAASQFWNFSLLPGFALLALVGWWDDRVSLSARVRFVAQLAGAGWLLVGTGFTGDHGIVLAFGALLAIVWMVNLYNFMDGSNGMAGAQAVFAGGVLAWLFARAGEGGGSLFALSLAAAALGFLPWNITRRPRVFMGDVGSGPLGFVIAGLLAWGWHREVMTLPVAWLVMLVFVCDSTLTLLTRVMKGERWYTPHKQHLYQCLIQRGWTHGGVLALYQGLNGLLVLPAIAVAVNWPELAWSVAFAATVVLLVAWVQVKKKLGVLARAG</sequence>